<name>A0A4Q7YI32_9GAMM</name>
<organism evidence="6 7">
    <name type="scientific">Fluviicoccus keumensis</name>
    <dbReference type="NCBI Taxonomy" id="1435465"/>
    <lineage>
        <taxon>Bacteria</taxon>
        <taxon>Pseudomonadati</taxon>
        <taxon>Pseudomonadota</taxon>
        <taxon>Gammaproteobacteria</taxon>
        <taxon>Moraxellales</taxon>
        <taxon>Moraxellaceae</taxon>
        <taxon>Fluviicoccus</taxon>
    </lineage>
</organism>
<keyword evidence="1" id="KW-0805">Transcription regulation</keyword>
<keyword evidence="2 4" id="KW-0238">DNA-binding</keyword>
<dbReference type="InterPro" id="IPR036271">
    <property type="entry name" value="Tet_transcr_reg_TetR-rel_C_sf"/>
</dbReference>
<keyword evidence="7" id="KW-1185">Reference proteome</keyword>
<proteinExistence type="predicted"/>
<evidence type="ECO:0000313" key="7">
    <source>
        <dbReference type="Proteomes" id="UP000292423"/>
    </source>
</evidence>
<reference evidence="6 7" key="1">
    <citation type="submission" date="2019-02" db="EMBL/GenBank/DDBJ databases">
        <title>Genomic Encyclopedia of Type Strains, Phase IV (KMG-IV): sequencing the most valuable type-strain genomes for metagenomic binning, comparative biology and taxonomic classification.</title>
        <authorList>
            <person name="Goeker M."/>
        </authorList>
    </citation>
    <scope>NUCLEOTIDE SEQUENCE [LARGE SCALE GENOMIC DNA]</scope>
    <source>
        <strain evidence="6 7">DSM 105135</strain>
    </source>
</reference>
<dbReference type="Pfam" id="PF00440">
    <property type="entry name" value="TetR_N"/>
    <property type="match status" value="1"/>
</dbReference>
<gene>
    <name evidence="6" type="ORF">EV700_3247</name>
</gene>
<dbReference type="PRINTS" id="PR00455">
    <property type="entry name" value="HTHTETR"/>
</dbReference>
<evidence type="ECO:0000256" key="2">
    <source>
        <dbReference type="ARBA" id="ARBA00023125"/>
    </source>
</evidence>
<evidence type="ECO:0000259" key="5">
    <source>
        <dbReference type="PROSITE" id="PS50977"/>
    </source>
</evidence>
<keyword evidence="3" id="KW-0804">Transcription</keyword>
<dbReference type="PROSITE" id="PS50977">
    <property type="entry name" value="HTH_TETR_2"/>
    <property type="match status" value="1"/>
</dbReference>
<dbReference type="PANTHER" id="PTHR30055">
    <property type="entry name" value="HTH-TYPE TRANSCRIPTIONAL REGULATOR RUTR"/>
    <property type="match status" value="1"/>
</dbReference>
<dbReference type="OrthoDB" id="5816932at2"/>
<dbReference type="InterPro" id="IPR009057">
    <property type="entry name" value="Homeodomain-like_sf"/>
</dbReference>
<feature type="domain" description="HTH tetR-type" evidence="5">
    <location>
        <begin position="7"/>
        <end position="67"/>
    </location>
</feature>
<dbReference type="EMBL" id="SHKX01000017">
    <property type="protein sequence ID" value="RZU36778.1"/>
    <property type="molecule type" value="Genomic_DNA"/>
</dbReference>
<dbReference type="PANTHER" id="PTHR30055:SF234">
    <property type="entry name" value="HTH-TYPE TRANSCRIPTIONAL REGULATOR BETI"/>
    <property type="match status" value="1"/>
</dbReference>
<feature type="DNA-binding region" description="H-T-H motif" evidence="4">
    <location>
        <begin position="30"/>
        <end position="49"/>
    </location>
</feature>
<evidence type="ECO:0000256" key="1">
    <source>
        <dbReference type="ARBA" id="ARBA00023015"/>
    </source>
</evidence>
<accession>A0A4Q7YI32</accession>
<dbReference type="GO" id="GO:0003700">
    <property type="term" value="F:DNA-binding transcription factor activity"/>
    <property type="evidence" value="ECO:0007669"/>
    <property type="project" value="TreeGrafter"/>
</dbReference>
<dbReference type="InterPro" id="IPR001647">
    <property type="entry name" value="HTH_TetR"/>
</dbReference>
<dbReference type="SUPFAM" id="SSF48498">
    <property type="entry name" value="Tetracyclin repressor-like, C-terminal domain"/>
    <property type="match status" value="1"/>
</dbReference>
<evidence type="ECO:0000256" key="4">
    <source>
        <dbReference type="PROSITE-ProRule" id="PRU00335"/>
    </source>
</evidence>
<evidence type="ECO:0000256" key="3">
    <source>
        <dbReference type="ARBA" id="ARBA00023163"/>
    </source>
</evidence>
<sequence>MTASPPEITRERILNKGIMLFANDGFEGVSMRHMANAVGLTVSALYYHFPDKESLYLAIVEHSFNNCLASATLAAQTSAEPWQRLTDFIREFIQTLASNRDFQRLMQWVLLDQDDLRSQALTEQVFAPFFDQIASLVSYVAPQQNAHFLAVSIISLIVFPFETSHVRRSLTGYISLQDQPELLTQHIVQLLRHGVFSDQGDKACALC</sequence>
<evidence type="ECO:0000313" key="6">
    <source>
        <dbReference type="EMBL" id="RZU36778.1"/>
    </source>
</evidence>
<dbReference type="InterPro" id="IPR050109">
    <property type="entry name" value="HTH-type_TetR-like_transc_reg"/>
</dbReference>
<dbReference type="Proteomes" id="UP000292423">
    <property type="component" value="Unassembled WGS sequence"/>
</dbReference>
<dbReference type="RefSeq" id="WP_130415745.1">
    <property type="nucleotide sequence ID" value="NZ_SHKX01000017.1"/>
</dbReference>
<dbReference type="AlphaFoldDB" id="A0A4Q7YI32"/>
<protein>
    <submittedName>
        <fullName evidence="6">TetR family transcriptional regulator</fullName>
    </submittedName>
</protein>
<comment type="caution">
    <text evidence="6">The sequence shown here is derived from an EMBL/GenBank/DDBJ whole genome shotgun (WGS) entry which is preliminary data.</text>
</comment>
<dbReference type="Gene3D" id="1.10.357.10">
    <property type="entry name" value="Tetracycline Repressor, domain 2"/>
    <property type="match status" value="1"/>
</dbReference>
<dbReference type="GO" id="GO:0000976">
    <property type="term" value="F:transcription cis-regulatory region binding"/>
    <property type="evidence" value="ECO:0007669"/>
    <property type="project" value="TreeGrafter"/>
</dbReference>
<dbReference type="SUPFAM" id="SSF46689">
    <property type="entry name" value="Homeodomain-like"/>
    <property type="match status" value="1"/>
</dbReference>